<evidence type="ECO:0000313" key="2">
    <source>
        <dbReference type="EMBL" id="MDV3458665.1"/>
    </source>
</evidence>
<dbReference type="Pfam" id="PF01814">
    <property type="entry name" value="Hemerythrin"/>
    <property type="match status" value="1"/>
</dbReference>
<accession>A0ABU3YB91</accession>
<dbReference type="EMBL" id="JAWJEJ010000002">
    <property type="protein sequence ID" value="MDV3458665.1"/>
    <property type="molecule type" value="Genomic_DNA"/>
</dbReference>
<sequence>MSKPNAADLLRDHAAIESLSARLAALIDRDAGASELAMTLDHLVETVADHLSIEDSMIYTLALQARSGSDAAGIERMRTTFEQLKADWGAYLTLWSPEAIAANHAEFVCATRAMLPRLRARVGLENELLFHATLGESRKAG</sequence>
<feature type="domain" description="Hemerythrin-like" evidence="1">
    <location>
        <begin position="8"/>
        <end position="130"/>
    </location>
</feature>
<proteinExistence type="predicted"/>
<keyword evidence="3" id="KW-1185">Reference proteome</keyword>
<organism evidence="2 3">
    <name type="scientific">Sphingomonas agrestis</name>
    <dbReference type="NCBI Taxonomy" id="3080540"/>
    <lineage>
        <taxon>Bacteria</taxon>
        <taxon>Pseudomonadati</taxon>
        <taxon>Pseudomonadota</taxon>
        <taxon>Alphaproteobacteria</taxon>
        <taxon>Sphingomonadales</taxon>
        <taxon>Sphingomonadaceae</taxon>
        <taxon>Sphingomonas</taxon>
    </lineage>
</organism>
<evidence type="ECO:0000313" key="3">
    <source>
        <dbReference type="Proteomes" id="UP001273531"/>
    </source>
</evidence>
<dbReference type="InterPro" id="IPR012312">
    <property type="entry name" value="Hemerythrin-like"/>
</dbReference>
<dbReference type="Gene3D" id="1.20.120.520">
    <property type="entry name" value="nmb1532 protein domain like"/>
    <property type="match status" value="1"/>
</dbReference>
<comment type="caution">
    <text evidence="2">The sequence shown here is derived from an EMBL/GenBank/DDBJ whole genome shotgun (WGS) entry which is preliminary data.</text>
</comment>
<dbReference type="RefSeq" id="WP_317227843.1">
    <property type="nucleotide sequence ID" value="NZ_JAWJEJ010000002.1"/>
</dbReference>
<reference evidence="2 3" key="1">
    <citation type="submission" date="2023-10" db="EMBL/GenBank/DDBJ databases">
        <title>Sphingomonas sp. HF-S4 16S ribosomal RNA gene Genome sequencing and assembly.</title>
        <authorList>
            <person name="Lee H."/>
        </authorList>
    </citation>
    <scope>NUCLEOTIDE SEQUENCE [LARGE SCALE GENOMIC DNA]</scope>
    <source>
        <strain evidence="2 3">HF-S4</strain>
    </source>
</reference>
<gene>
    <name evidence="2" type="ORF">RZN05_16830</name>
</gene>
<evidence type="ECO:0000259" key="1">
    <source>
        <dbReference type="Pfam" id="PF01814"/>
    </source>
</evidence>
<name>A0ABU3YB91_9SPHN</name>
<protein>
    <submittedName>
        <fullName evidence="2">Hemerythrin domain-containing protein</fullName>
    </submittedName>
</protein>
<dbReference type="Proteomes" id="UP001273531">
    <property type="component" value="Unassembled WGS sequence"/>
</dbReference>